<dbReference type="Proteomes" id="UP001151760">
    <property type="component" value="Unassembled WGS sequence"/>
</dbReference>
<gene>
    <name evidence="2" type="ORF">Tco_1123070</name>
</gene>
<sequence length="380" mass="44256">MSGPAELNLIPPTSAVRNTVGKGNEQISKNFNRPAFDAALREYCDKHYHQLLPIIAEKVHQEKMQQEKLKEVKAHLNFEGCSRRNSNVQERTEMLSKSEDSGGGHWKSKSKKQRSSIEDDDLSQPWVCKEIDPFKSRIRYFGLPKETRMPNNVKTYDESDDLEDHLKIFQAAAKVERWAMPTWCHMFNSTLTGSARKCIKDPVEIHHIKQRKGESTEDFVHRFKAESRHVKGAPECMRISEFMHGITNPKLIKRLHDNISKSVDEMMRVTTAFLRGEVAASNQARKKTLPAWRQHEAGRKQIFNRRGDFRNQRRSKRRRDKFTLLTKSPKEILALDKSKFKAPPPMTTLVEKRNNKFCKFHGEVGHNTDECMHLRRQLRN</sequence>
<dbReference type="PANTHER" id="PTHR33223">
    <property type="entry name" value="CCHC-TYPE DOMAIN-CONTAINING PROTEIN"/>
    <property type="match status" value="1"/>
</dbReference>
<name>A0ABQ5J3Q4_9ASTR</name>
<keyword evidence="3" id="KW-1185">Reference proteome</keyword>
<dbReference type="PANTHER" id="PTHR33223:SF6">
    <property type="entry name" value="CCHC-TYPE DOMAIN-CONTAINING PROTEIN"/>
    <property type="match status" value="1"/>
</dbReference>
<evidence type="ECO:0000313" key="2">
    <source>
        <dbReference type="EMBL" id="GJU06640.1"/>
    </source>
</evidence>
<organism evidence="2 3">
    <name type="scientific">Tanacetum coccineum</name>
    <dbReference type="NCBI Taxonomy" id="301880"/>
    <lineage>
        <taxon>Eukaryota</taxon>
        <taxon>Viridiplantae</taxon>
        <taxon>Streptophyta</taxon>
        <taxon>Embryophyta</taxon>
        <taxon>Tracheophyta</taxon>
        <taxon>Spermatophyta</taxon>
        <taxon>Magnoliopsida</taxon>
        <taxon>eudicotyledons</taxon>
        <taxon>Gunneridae</taxon>
        <taxon>Pentapetalae</taxon>
        <taxon>asterids</taxon>
        <taxon>campanulids</taxon>
        <taxon>Asterales</taxon>
        <taxon>Asteraceae</taxon>
        <taxon>Asteroideae</taxon>
        <taxon>Anthemideae</taxon>
        <taxon>Anthemidinae</taxon>
        <taxon>Tanacetum</taxon>
    </lineage>
</organism>
<evidence type="ECO:0000313" key="3">
    <source>
        <dbReference type="Proteomes" id="UP001151760"/>
    </source>
</evidence>
<proteinExistence type="predicted"/>
<feature type="compositionally biased region" description="Basic and acidic residues" evidence="1">
    <location>
        <begin position="90"/>
        <end position="102"/>
    </location>
</feature>
<comment type="caution">
    <text evidence="2">The sequence shown here is derived from an EMBL/GenBank/DDBJ whole genome shotgun (WGS) entry which is preliminary data.</text>
</comment>
<reference evidence="2" key="1">
    <citation type="journal article" date="2022" name="Int. J. Mol. Sci.">
        <title>Draft Genome of Tanacetum Coccineum: Genomic Comparison of Closely Related Tanacetum-Family Plants.</title>
        <authorList>
            <person name="Yamashiro T."/>
            <person name="Shiraishi A."/>
            <person name="Nakayama K."/>
            <person name="Satake H."/>
        </authorList>
    </citation>
    <scope>NUCLEOTIDE SEQUENCE</scope>
</reference>
<reference evidence="2" key="2">
    <citation type="submission" date="2022-01" db="EMBL/GenBank/DDBJ databases">
        <authorList>
            <person name="Yamashiro T."/>
            <person name="Shiraishi A."/>
            <person name="Satake H."/>
            <person name="Nakayama K."/>
        </authorList>
    </citation>
    <scope>NUCLEOTIDE SEQUENCE</scope>
</reference>
<evidence type="ECO:0008006" key="4">
    <source>
        <dbReference type="Google" id="ProtNLM"/>
    </source>
</evidence>
<evidence type="ECO:0000256" key="1">
    <source>
        <dbReference type="SAM" id="MobiDB-lite"/>
    </source>
</evidence>
<dbReference type="EMBL" id="BQNB010021460">
    <property type="protein sequence ID" value="GJU06640.1"/>
    <property type="molecule type" value="Genomic_DNA"/>
</dbReference>
<protein>
    <recommendedName>
        <fullName evidence="4">Reverse transcriptase domain-containing protein</fullName>
    </recommendedName>
</protein>
<accession>A0ABQ5J3Q4</accession>
<feature type="region of interest" description="Disordered" evidence="1">
    <location>
        <begin position="83"/>
        <end position="118"/>
    </location>
</feature>